<dbReference type="EMBL" id="QJKJ01001496">
    <property type="protein sequence ID" value="RDY07317.1"/>
    <property type="molecule type" value="Genomic_DNA"/>
</dbReference>
<name>A0A371HWZ8_MUCPR</name>
<feature type="transmembrane region" description="Helical" evidence="1">
    <location>
        <begin position="101"/>
        <end position="119"/>
    </location>
</feature>
<reference evidence="2" key="1">
    <citation type="submission" date="2018-05" db="EMBL/GenBank/DDBJ databases">
        <title>Draft genome of Mucuna pruriens seed.</title>
        <authorList>
            <person name="Nnadi N.E."/>
            <person name="Vos R."/>
            <person name="Hasami M.H."/>
            <person name="Devisetty U.K."/>
            <person name="Aguiy J.C."/>
        </authorList>
    </citation>
    <scope>NUCLEOTIDE SEQUENCE [LARGE SCALE GENOMIC DNA]</scope>
    <source>
        <strain evidence="2">JCA_2017</strain>
    </source>
</reference>
<keyword evidence="1" id="KW-0812">Transmembrane</keyword>
<organism evidence="2 3">
    <name type="scientific">Mucuna pruriens</name>
    <name type="common">Velvet bean</name>
    <name type="synonym">Dolichos pruriens</name>
    <dbReference type="NCBI Taxonomy" id="157652"/>
    <lineage>
        <taxon>Eukaryota</taxon>
        <taxon>Viridiplantae</taxon>
        <taxon>Streptophyta</taxon>
        <taxon>Embryophyta</taxon>
        <taxon>Tracheophyta</taxon>
        <taxon>Spermatophyta</taxon>
        <taxon>Magnoliopsida</taxon>
        <taxon>eudicotyledons</taxon>
        <taxon>Gunneridae</taxon>
        <taxon>Pentapetalae</taxon>
        <taxon>rosids</taxon>
        <taxon>fabids</taxon>
        <taxon>Fabales</taxon>
        <taxon>Fabaceae</taxon>
        <taxon>Papilionoideae</taxon>
        <taxon>50 kb inversion clade</taxon>
        <taxon>NPAAA clade</taxon>
        <taxon>indigoferoid/millettioid clade</taxon>
        <taxon>Phaseoleae</taxon>
        <taxon>Mucuna</taxon>
    </lineage>
</organism>
<feature type="transmembrane region" description="Helical" evidence="1">
    <location>
        <begin position="76"/>
        <end position="95"/>
    </location>
</feature>
<comment type="caution">
    <text evidence="2">The sequence shown here is derived from an EMBL/GenBank/DDBJ whole genome shotgun (WGS) entry which is preliminary data.</text>
</comment>
<keyword evidence="3" id="KW-1185">Reference proteome</keyword>
<dbReference type="STRING" id="157652.A0A371HWZ8"/>
<evidence type="ECO:0000256" key="1">
    <source>
        <dbReference type="SAM" id="Phobius"/>
    </source>
</evidence>
<dbReference type="PANTHER" id="PTHR34936:SF2">
    <property type="entry name" value="EXPRESSED PROTEIN"/>
    <property type="match status" value="1"/>
</dbReference>
<proteinExistence type="predicted"/>
<dbReference type="OrthoDB" id="671923at2759"/>
<dbReference type="PANTHER" id="PTHR34936">
    <property type="entry name" value="EXPRESSED PROTEIN"/>
    <property type="match status" value="1"/>
</dbReference>
<evidence type="ECO:0000313" key="3">
    <source>
        <dbReference type="Proteomes" id="UP000257109"/>
    </source>
</evidence>
<gene>
    <name evidence="2" type="ORF">CR513_08589</name>
</gene>
<dbReference type="AlphaFoldDB" id="A0A371HWZ8"/>
<dbReference type="Proteomes" id="UP000257109">
    <property type="component" value="Unassembled WGS sequence"/>
</dbReference>
<feature type="non-terminal residue" evidence="2">
    <location>
        <position position="1"/>
    </location>
</feature>
<accession>A0A371HWZ8</accession>
<protein>
    <submittedName>
        <fullName evidence="2">Uncharacterized protein</fullName>
    </submittedName>
</protein>
<evidence type="ECO:0000313" key="2">
    <source>
        <dbReference type="EMBL" id="RDY07317.1"/>
    </source>
</evidence>
<keyword evidence="1" id="KW-1133">Transmembrane helix</keyword>
<keyword evidence="1" id="KW-0472">Membrane</keyword>
<sequence>MPLDFDFCLCTLGCRVGLLNLNLNLKSPFCLWVEVEMITHSKFVEQLRDYHIRYKRKYSALTFFSPNPHIQTRVDVAVAIGFALLFSMLVVSSLMTLYLRHFWLFGVVICFNIFLPARLRMSRQTLARNRERRLPLSI</sequence>